<evidence type="ECO:0008006" key="5">
    <source>
        <dbReference type="Google" id="ProtNLM"/>
    </source>
</evidence>
<evidence type="ECO:0000256" key="2">
    <source>
        <dbReference type="SAM" id="Phobius"/>
    </source>
</evidence>
<comment type="caution">
    <text evidence="3">The sequence shown here is derived from an EMBL/GenBank/DDBJ whole genome shotgun (WGS) entry which is preliminary data.</text>
</comment>
<sequence length="279" mass="30959">MVATYTAVPSSEDSAESGSQESLEQKVTKVKTRTVSYNQHVTGPAPASPWFLASLSVAIFCIMLNLFVPVKLSVLYRPSIYIGLEKLNSTIAQLSLPPKLTVFPHIFCPVSSEEPNRVFRTDGNARITFEGLVSPGEPHVTINKHISMIVQHRVQDCGLQKCAIASTIPDPALLPAHNRTLTLSPFDFEIEVWLLNSEALLDVRKLSWNSRPSRKGKIGTLVVRRNAEMFSPEFDCGAPGSVRTYELACKKDDSLCDVAFIQMQPETKPRMAFTIEQRP</sequence>
<evidence type="ECO:0000313" key="3">
    <source>
        <dbReference type="EMBL" id="KAF5316243.1"/>
    </source>
</evidence>
<evidence type="ECO:0000256" key="1">
    <source>
        <dbReference type="SAM" id="MobiDB-lite"/>
    </source>
</evidence>
<protein>
    <recommendedName>
        <fullName evidence="5">Ubiquitin 3 binding protein But2 C-terminal domain-containing protein</fullName>
    </recommendedName>
</protein>
<feature type="region of interest" description="Disordered" evidence="1">
    <location>
        <begin position="1"/>
        <end position="25"/>
    </location>
</feature>
<dbReference type="OrthoDB" id="3350619at2759"/>
<keyword evidence="2" id="KW-0812">Transmembrane</keyword>
<reference evidence="3 4" key="1">
    <citation type="journal article" date="2020" name="ISME J.">
        <title>Uncovering the hidden diversity of litter-decomposition mechanisms in mushroom-forming fungi.</title>
        <authorList>
            <person name="Floudas D."/>
            <person name="Bentzer J."/>
            <person name="Ahren D."/>
            <person name="Johansson T."/>
            <person name="Persson P."/>
            <person name="Tunlid A."/>
        </authorList>
    </citation>
    <scope>NUCLEOTIDE SEQUENCE [LARGE SCALE GENOMIC DNA]</scope>
    <source>
        <strain evidence="3 4">CBS 101986</strain>
    </source>
</reference>
<dbReference type="AlphaFoldDB" id="A0A8H5EY17"/>
<accession>A0A8H5EY17</accession>
<feature type="compositionally biased region" description="Polar residues" evidence="1">
    <location>
        <begin position="7"/>
        <end position="22"/>
    </location>
</feature>
<name>A0A8H5EY17_9AGAR</name>
<dbReference type="EMBL" id="JAACJJ010000042">
    <property type="protein sequence ID" value="KAF5316243.1"/>
    <property type="molecule type" value="Genomic_DNA"/>
</dbReference>
<feature type="transmembrane region" description="Helical" evidence="2">
    <location>
        <begin position="50"/>
        <end position="68"/>
    </location>
</feature>
<organism evidence="3 4">
    <name type="scientific">Psilocybe cf. subviscida</name>
    <dbReference type="NCBI Taxonomy" id="2480587"/>
    <lineage>
        <taxon>Eukaryota</taxon>
        <taxon>Fungi</taxon>
        <taxon>Dikarya</taxon>
        <taxon>Basidiomycota</taxon>
        <taxon>Agaricomycotina</taxon>
        <taxon>Agaricomycetes</taxon>
        <taxon>Agaricomycetidae</taxon>
        <taxon>Agaricales</taxon>
        <taxon>Agaricineae</taxon>
        <taxon>Strophariaceae</taxon>
        <taxon>Psilocybe</taxon>
    </lineage>
</organism>
<proteinExistence type="predicted"/>
<keyword evidence="2" id="KW-0472">Membrane</keyword>
<gene>
    <name evidence="3" type="ORF">D9619_006784</name>
</gene>
<keyword evidence="4" id="KW-1185">Reference proteome</keyword>
<evidence type="ECO:0000313" key="4">
    <source>
        <dbReference type="Proteomes" id="UP000567179"/>
    </source>
</evidence>
<keyword evidence="2" id="KW-1133">Transmembrane helix</keyword>
<dbReference type="Proteomes" id="UP000567179">
    <property type="component" value="Unassembled WGS sequence"/>
</dbReference>